<feature type="transmembrane region" description="Helical" evidence="1">
    <location>
        <begin position="300"/>
        <end position="318"/>
    </location>
</feature>
<feature type="transmembrane region" description="Helical" evidence="1">
    <location>
        <begin position="233"/>
        <end position="253"/>
    </location>
</feature>
<comment type="caution">
    <text evidence="2">The sequence shown here is derived from an EMBL/GenBank/DDBJ whole genome shotgun (WGS) entry which is preliminary data.</text>
</comment>
<feature type="transmembrane region" description="Helical" evidence="1">
    <location>
        <begin position="330"/>
        <end position="350"/>
    </location>
</feature>
<accession>A0A1F7GPS2</accession>
<feature type="transmembrane region" description="Helical" evidence="1">
    <location>
        <begin position="52"/>
        <end position="70"/>
    </location>
</feature>
<evidence type="ECO:0000313" key="3">
    <source>
        <dbReference type="Proteomes" id="UP000177026"/>
    </source>
</evidence>
<proteinExistence type="predicted"/>
<evidence type="ECO:0000313" key="2">
    <source>
        <dbReference type="EMBL" id="OGK20843.1"/>
    </source>
</evidence>
<dbReference type="Proteomes" id="UP000177026">
    <property type="component" value="Unassembled WGS sequence"/>
</dbReference>
<feature type="transmembrane region" description="Helical" evidence="1">
    <location>
        <begin position="205"/>
        <end position="227"/>
    </location>
</feature>
<sequence>MFFLLYFVLLIFFAIYSYALVDPNLTLIQSDIWVGFRNSLVDLGYYHRDASWLLYLVGVVLLFVFSYFFTKNFKKFDPLRIAILVGLVSLISYPFLTHDLFNYMFDAKIVTWYHQNPYLFKALDFPQDQWLRFMHWTHRTYPYGPVFLLITLVPSFLSLGKFLLSFLLFKVTWLVFYALSVYCLKKIDKRSAILFATNPLVIIEGLINMHNDLVAVSLGIIGVYFIFKQREILGRFFILASAGIKYVTAPLILTSGRNKVFQFLAFAGVAAILIYMSLWVGIQPWYFINLFVFLPFPLRFILPLNVFFFGLLVSYYPYIRLGGWDKLNNVNLQHSIIIFFSIFAAIILLVREVRKKYV</sequence>
<dbReference type="AlphaFoldDB" id="A0A1F7GPS2"/>
<keyword evidence="1" id="KW-0812">Transmembrane</keyword>
<feature type="transmembrane region" description="Helical" evidence="1">
    <location>
        <begin position="260"/>
        <end position="280"/>
    </location>
</feature>
<dbReference type="EMBL" id="MFZI01000028">
    <property type="protein sequence ID" value="OGK20843.1"/>
    <property type="molecule type" value="Genomic_DNA"/>
</dbReference>
<name>A0A1F7GPS2_9BACT</name>
<evidence type="ECO:0000256" key="1">
    <source>
        <dbReference type="SAM" id="Phobius"/>
    </source>
</evidence>
<keyword evidence="1" id="KW-0472">Membrane</keyword>
<evidence type="ECO:0008006" key="4">
    <source>
        <dbReference type="Google" id="ProtNLM"/>
    </source>
</evidence>
<gene>
    <name evidence="2" type="ORF">A2866_04910</name>
</gene>
<feature type="transmembrane region" description="Helical" evidence="1">
    <location>
        <begin position="162"/>
        <end position="184"/>
    </location>
</feature>
<keyword evidence="1" id="KW-1133">Transmembrane helix</keyword>
<feature type="transmembrane region" description="Helical" evidence="1">
    <location>
        <begin position="79"/>
        <end position="96"/>
    </location>
</feature>
<dbReference type="Pfam" id="PF26314">
    <property type="entry name" value="MptA_B_family"/>
    <property type="match status" value="1"/>
</dbReference>
<protein>
    <recommendedName>
        <fullName evidence="4">DUF2029 domain-containing protein</fullName>
    </recommendedName>
</protein>
<organism evidence="2 3">
    <name type="scientific">Candidatus Roizmanbacteria bacterium RIFCSPHIGHO2_01_FULL_39_8</name>
    <dbReference type="NCBI Taxonomy" id="1802033"/>
    <lineage>
        <taxon>Bacteria</taxon>
        <taxon>Candidatus Roizmaniibacteriota</taxon>
    </lineage>
</organism>
<reference evidence="2 3" key="1">
    <citation type="journal article" date="2016" name="Nat. Commun.">
        <title>Thousands of microbial genomes shed light on interconnected biogeochemical processes in an aquifer system.</title>
        <authorList>
            <person name="Anantharaman K."/>
            <person name="Brown C.T."/>
            <person name="Hug L.A."/>
            <person name="Sharon I."/>
            <person name="Castelle C.J."/>
            <person name="Probst A.J."/>
            <person name="Thomas B.C."/>
            <person name="Singh A."/>
            <person name="Wilkins M.J."/>
            <person name="Karaoz U."/>
            <person name="Brodie E.L."/>
            <person name="Williams K.H."/>
            <person name="Hubbard S.S."/>
            <person name="Banfield J.F."/>
        </authorList>
    </citation>
    <scope>NUCLEOTIDE SEQUENCE [LARGE SCALE GENOMIC DNA]</scope>
</reference>